<keyword evidence="3" id="KW-0813">Transport</keyword>
<organism evidence="6 7">
    <name type="scientific">Candidatus Phytoplasma asteris</name>
    <dbReference type="NCBI Taxonomy" id="85620"/>
    <lineage>
        <taxon>Bacteria</taxon>
        <taxon>Bacillati</taxon>
        <taxon>Mycoplasmatota</taxon>
        <taxon>Mollicutes</taxon>
        <taxon>Acholeplasmatales</taxon>
        <taxon>Acholeplasmataceae</taxon>
        <taxon>Candidatus Phytoplasma</taxon>
        <taxon>16SrI (Aster yellows group)</taxon>
    </lineage>
</organism>
<keyword evidence="5" id="KW-1133">Transmembrane helix</keyword>
<keyword evidence="5" id="KW-0812">Transmembrane</keyword>
<keyword evidence="5" id="KW-0472">Membrane</keyword>
<dbReference type="PANTHER" id="PTHR43649">
    <property type="entry name" value="ARABINOSE-BINDING PROTEIN-RELATED"/>
    <property type="match status" value="1"/>
</dbReference>
<proteinExistence type="inferred from homology"/>
<evidence type="ECO:0000256" key="1">
    <source>
        <dbReference type="ARBA" id="ARBA00004196"/>
    </source>
</evidence>
<dbReference type="Proteomes" id="UP001470586">
    <property type="component" value="Chromosome"/>
</dbReference>
<dbReference type="EMBL" id="CP128397">
    <property type="protein sequence ID" value="WZN38810.1"/>
    <property type="molecule type" value="Genomic_DNA"/>
</dbReference>
<dbReference type="RefSeq" id="WP_341833616.1">
    <property type="nucleotide sequence ID" value="NZ_CP128397.1"/>
</dbReference>
<keyword evidence="7" id="KW-1185">Reference proteome</keyword>
<reference evidence="6" key="1">
    <citation type="submission" date="2023-06" db="EMBL/GenBank/DDBJ databases">
        <title>Complete Genome of Candidatus Phytoplasma asteris M33.</title>
        <authorList>
            <person name="Toth R."/>
            <person name="Ilic A.-M."/>
            <person name="Huettel B."/>
            <person name="Duduk B."/>
            <person name="Kube M."/>
        </authorList>
    </citation>
    <scope>NUCLEOTIDE SEQUENCE [LARGE SCALE GENOMIC DNA]</scope>
    <source>
        <strain evidence="6">M33</strain>
    </source>
</reference>
<dbReference type="InterPro" id="IPR050490">
    <property type="entry name" value="Bact_solute-bd_prot1"/>
</dbReference>
<dbReference type="SUPFAM" id="SSF53850">
    <property type="entry name" value="Periplasmic binding protein-like II"/>
    <property type="match status" value="1"/>
</dbReference>
<evidence type="ECO:0000256" key="3">
    <source>
        <dbReference type="ARBA" id="ARBA00022448"/>
    </source>
</evidence>
<evidence type="ECO:0000313" key="7">
    <source>
        <dbReference type="Proteomes" id="UP001470586"/>
    </source>
</evidence>
<dbReference type="Gene3D" id="3.40.190.10">
    <property type="entry name" value="Periplasmic binding protein-like II"/>
    <property type="match status" value="1"/>
</dbReference>
<dbReference type="PANTHER" id="PTHR43649:SF31">
    <property type="entry name" value="SN-GLYCEROL-3-PHOSPHATE-BINDING PERIPLASMIC PROTEIN UGPB"/>
    <property type="match status" value="1"/>
</dbReference>
<dbReference type="Pfam" id="PF13416">
    <property type="entry name" value="SBP_bac_8"/>
    <property type="match status" value="1"/>
</dbReference>
<evidence type="ECO:0000313" key="6">
    <source>
        <dbReference type="EMBL" id="WZN38810.1"/>
    </source>
</evidence>
<accession>A0ABZ2YI24</accession>
<keyword evidence="4" id="KW-0732">Signal</keyword>
<keyword evidence="6" id="KW-0762">Sugar transport</keyword>
<evidence type="ECO:0000256" key="2">
    <source>
        <dbReference type="ARBA" id="ARBA00008520"/>
    </source>
</evidence>
<sequence length="546" mass="64146">MVSKDKLKIIHFFIFLFVILASIVLFPKIDSNALRNNHEQELKEMLTKYKDKDSEAWKKFLAKPIEIVFWHRLDPEKEKEKPKTVLEEIIENFRKDYPNIKVKTEYKPSWSGIVKNINVALPANNEPHLIVSYADHLVNYYESGKLVPLDGFKEHTNSKIKLEPCPETNPPTEKKTYFYPNFEDEAQLPLGDEKEPGKWYSLPFSKSIELMYYNQDYFKHLKETIKKEQKNEIDSDFKSYFENYESNFEGKLKDGITWEKMENLCKVIKQVDPEKIPISYDSESNLFIVSSEQRGIEYTTSPTKKDSSSHEVGVRFNNPDAKTMIKDFKKFYDKKYLITRKLSGESYTTHLFMNQKILMDISSSNGFEYISKAPFKVGVTSVPYWKKGKQGLDSGKRKVLQQGSNINLFYKKDKDEVLASWLFLKYLTSKKTNEKLIKKISQFPTHPCYEKSVKPEKINFENYSKNKDSKNSELNKDIFEFMKEEREKDKDSSKKGNPIYFFSPTFRKSQISRIVVEKLVIDCFLDKDLDKNIDTLFNEAQQKADS</sequence>
<name>A0ABZ2YI24_9MOLU</name>
<comment type="subcellular location">
    <subcellularLocation>
        <location evidence="1">Cell envelope</location>
    </subcellularLocation>
</comment>
<comment type="similarity">
    <text evidence="2">Belongs to the bacterial solute-binding protein 1 family.</text>
</comment>
<protein>
    <submittedName>
        <fullName evidence="6">ABC-type multiple sugar transport system, substrate-binding protein</fullName>
    </submittedName>
</protein>
<evidence type="ECO:0000256" key="4">
    <source>
        <dbReference type="ARBA" id="ARBA00022729"/>
    </source>
</evidence>
<feature type="transmembrane region" description="Helical" evidence="5">
    <location>
        <begin position="7"/>
        <end position="26"/>
    </location>
</feature>
<gene>
    <name evidence="6" type="ORF">M33023_06830</name>
</gene>
<dbReference type="InterPro" id="IPR006059">
    <property type="entry name" value="SBP"/>
</dbReference>
<evidence type="ECO:0000256" key="5">
    <source>
        <dbReference type="SAM" id="Phobius"/>
    </source>
</evidence>